<keyword evidence="2" id="KW-1185">Reference proteome</keyword>
<dbReference type="Proteomes" id="UP001244207">
    <property type="component" value="Unassembled WGS sequence"/>
</dbReference>
<organism evidence="1 2">
    <name type="scientific">Glomerella acutata</name>
    <name type="common">Colletotrichum acutatum</name>
    <dbReference type="NCBI Taxonomy" id="27357"/>
    <lineage>
        <taxon>Eukaryota</taxon>
        <taxon>Fungi</taxon>
        <taxon>Dikarya</taxon>
        <taxon>Ascomycota</taxon>
        <taxon>Pezizomycotina</taxon>
        <taxon>Sordariomycetes</taxon>
        <taxon>Hypocreomycetidae</taxon>
        <taxon>Glomerellales</taxon>
        <taxon>Glomerellaceae</taxon>
        <taxon>Colletotrichum</taxon>
        <taxon>Colletotrichum acutatum species complex</taxon>
    </lineage>
</organism>
<protein>
    <submittedName>
        <fullName evidence="1">Uncharacterized protein</fullName>
    </submittedName>
</protein>
<accession>A0AAD8UN55</accession>
<reference evidence="1" key="1">
    <citation type="submission" date="2021-12" db="EMBL/GenBank/DDBJ databases">
        <title>Comparative genomics, transcriptomics and evolutionary studies reveal genomic signatures of adaptation to plant cell wall in hemibiotrophic fungi.</title>
        <authorList>
            <consortium name="DOE Joint Genome Institute"/>
            <person name="Baroncelli R."/>
            <person name="Diaz J.F."/>
            <person name="Benocci T."/>
            <person name="Peng M."/>
            <person name="Battaglia E."/>
            <person name="Haridas S."/>
            <person name="Andreopoulos W."/>
            <person name="Labutti K."/>
            <person name="Pangilinan J."/>
            <person name="Floch G.L."/>
            <person name="Makela M.R."/>
            <person name="Henrissat B."/>
            <person name="Grigoriev I.V."/>
            <person name="Crouch J.A."/>
            <person name="De Vries R.P."/>
            <person name="Sukno S.A."/>
            <person name="Thon M.R."/>
        </authorList>
    </citation>
    <scope>NUCLEOTIDE SEQUENCE</scope>
    <source>
        <strain evidence="1">CBS 112980</strain>
    </source>
</reference>
<evidence type="ECO:0000313" key="2">
    <source>
        <dbReference type="Proteomes" id="UP001244207"/>
    </source>
</evidence>
<dbReference type="RefSeq" id="XP_060367467.1">
    <property type="nucleotide sequence ID" value="XM_060501665.1"/>
</dbReference>
<proteinExistence type="predicted"/>
<dbReference type="GeneID" id="85385564"/>
<gene>
    <name evidence="1" type="ORF">BDZ83DRAFT_203255</name>
</gene>
<dbReference type="AlphaFoldDB" id="A0AAD8UN55"/>
<name>A0AAD8UN55_GLOAC</name>
<dbReference type="EMBL" id="JAHMHS010000024">
    <property type="protein sequence ID" value="KAK1727412.1"/>
    <property type="molecule type" value="Genomic_DNA"/>
</dbReference>
<comment type="caution">
    <text evidence="1">The sequence shown here is derived from an EMBL/GenBank/DDBJ whole genome shotgun (WGS) entry which is preliminary data.</text>
</comment>
<evidence type="ECO:0000313" key="1">
    <source>
        <dbReference type="EMBL" id="KAK1727412.1"/>
    </source>
</evidence>
<sequence length="202" mass="22597">MLSAVSEHFPPACAAHRRSQLWLHRSRTTGPTNGYLLQERQTDEAAQSHVHHNPCNTSMRLFFFFTSSLCFLEYLNLPPVPYSPIITPTLPTPLCITSLVPPTTLPPLPSRPFLPWSVFRPASIVTGWTAFHAMTRLAEQPCLAPLPTNRSHVPCVLSAARHPLKEQICLKSLRTQRTTDGSLRDSLILSPSRLGRCVSIFH</sequence>